<proteinExistence type="predicted"/>
<reference evidence="1 2" key="1">
    <citation type="submission" date="2017-09" db="EMBL/GenBank/DDBJ databases">
        <title>Depth-based differentiation of microbial function through sediment-hosted aquifers and enrichment of novel symbionts in the deep terrestrial subsurface.</title>
        <authorList>
            <person name="Probst A.J."/>
            <person name="Ladd B."/>
            <person name="Jarett J.K."/>
            <person name="Geller-Mcgrath D.E."/>
            <person name="Sieber C.M."/>
            <person name="Emerson J.B."/>
            <person name="Anantharaman K."/>
            <person name="Thomas B.C."/>
            <person name="Malmstrom R."/>
            <person name="Stieglmeier M."/>
            <person name="Klingl A."/>
            <person name="Woyke T."/>
            <person name="Ryan C.M."/>
            <person name="Banfield J.F."/>
        </authorList>
    </citation>
    <scope>NUCLEOTIDE SEQUENCE [LARGE SCALE GENOMIC DNA]</scope>
    <source>
        <strain evidence="1">CG10_big_fil_rev_8_21_14_0_10_31_9</strain>
    </source>
</reference>
<dbReference type="InterPro" id="IPR026350">
    <property type="entry name" value="GxxExxY"/>
</dbReference>
<protein>
    <submittedName>
        <fullName evidence="1">GxxExxY protein</fullName>
    </submittedName>
</protein>
<dbReference type="AlphaFoldDB" id="A0A2H0RCJ3"/>
<dbReference type="Proteomes" id="UP000231602">
    <property type="component" value="Unassembled WGS sequence"/>
</dbReference>
<name>A0A2H0RCJ3_9BACT</name>
<organism evidence="1 2">
    <name type="scientific">Candidatus Wolfebacteria bacterium CG10_big_fil_rev_8_21_14_0_10_31_9</name>
    <dbReference type="NCBI Taxonomy" id="1975070"/>
    <lineage>
        <taxon>Bacteria</taxon>
        <taxon>Candidatus Wolfeibacteriota</taxon>
    </lineage>
</organism>
<evidence type="ECO:0000313" key="1">
    <source>
        <dbReference type="EMBL" id="PIR44193.1"/>
    </source>
</evidence>
<dbReference type="EMBL" id="PCXV01000021">
    <property type="protein sequence ID" value="PIR44193.1"/>
    <property type="molecule type" value="Genomic_DNA"/>
</dbReference>
<gene>
    <name evidence="1" type="ORF">COV23_01165</name>
</gene>
<sequence length="131" mass="15192">MIKNSNEEKVIYPQLSYKIVGALFEVYNSLGYGYKEKYYQRALSEALKGLGIKFKEQLLSTVKFKNNDIGKIFLDFLIDDKIVLEIKKTDRFSKTEIEQVLGYLKATNLKLGIIAHFTKDGIKYKRILNIN</sequence>
<dbReference type="NCBIfam" id="TIGR04256">
    <property type="entry name" value="GxxExxY"/>
    <property type="match status" value="1"/>
</dbReference>
<dbReference type="Pfam" id="PF13366">
    <property type="entry name" value="PDDEXK_3"/>
    <property type="match status" value="1"/>
</dbReference>
<accession>A0A2H0RCJ3</accession>
<comment type="caution">
    <text evidence="1">The sequence shown here is derived from an EMBL/GenBank/DDBJ whole genome shotgun (WGS) entry which is preliminary data.</text>
</comment>
<evidence type="ECO:0000313" key="2">
    <source>
        <dbReference type="Proteomes" id="UP000231602"/>
    </source>
</evidence>